<evidence type="ECO:0000313" key="8">
    <source>
        <dbReference type="EMBL" id="KIM69264.1"/>
    </source>
</evidence>
<reference evidence="8 9" key="1">
    <citation type="submission" date="2014-04" db="EMBL/GenBank/DDBJ databases">
        <authorList>
            <consortium name="DOE Joint Genome Institute"/>
            <person name="Kuo A."/>
            <person name="Kohler A."/>
            <person name="Nagy L.G."/>
            <person name="Floudas D."/>
            <person name="Copeland A."/>
            <person name="Barry K.W."/>
            <person name="Cichocki N."/>
            <person name="Veneault-Fourrey C."/>
            <person name="LaButti K."/>
            <person name="Lindquist E.A."/>
            <person name="Lipzen A."/>
            <person name="Lundell T."/>
            <person name="Morin E."/>
            <person name="Murat C."/>
            <person name="Sun H."/>
            <person name="Tunlid A."/>
            <person name="Henrissat B."/>
            <person name="Grigoriev I.V."/>
            <person name="Hibbett D.S."/>
            <person name="Martin F."/>
            <person name="Nordberg H.P."/>
            <person name="Cantor M.N."/>
            <person name="Hua S.X."/>
        </authorList>
    </citation>
    <scope>NUCLEOTIDE SEQUENCE [LARGE SCALE GENOMIC DNA]</scope>
    <source>
        <strain evidence="8 9">Foug A</strain>
    </source>
</reference>
<keyword evidence="9" id="KW-1185">Reference proteome</keyword>
<feature type="transmembrane region" description="Helical" evidence="7">
    <location>
        <begin position="161"/>
        <end position="179"/>
    </location>
</feature>
<dbReference type="GO" id="GO:0022857">
    <property type="term" value="F:transmembrane transporter activity"/>
    <property type="evidence" value="ECO:0007669"/>
    <property type="project" value="InterPro"/>
</dbReference>
<evidence type="ECO:0000256" key="3">
    <source>
        <dbReference type="ARBA" id="ARBA00022448"/>
    </source>
</evidence>
<protein>
    <recommendedName>
        <fullName evidence="10">EamA domain-containing protein</fullName>
    </recommendedName>
</protein>
<name>A0A0C3EM34_9AGAM</name>
<evidence type="ECO:0000256" key="2">
    <source>
        <dbReference type="ARBA" id="ARBA00007863"/>
    </source>
</evidence>
<evidence type="ECO:0000256" key="7">
    <source>
        <dbReference type="SAM" id="Phobius"/>
    </source>
</evidence>
<dbReference type="PANTHER" id="PTHR14233:SF4">
    <property type="entry name" value="SOLUTE CARRIER FAMILY 35 MEMBER F2"/>
    <property type="match status" value="1"/>
</dbReference>
<sequence length="388" mass="43779">MLGSEKFDTAGQEDLSFKSISAQSLPYEDQSHTSRRPPLSLDSPSAFFKSLFSRFVSLWSRSFALALFNGQMLSLGLTVMSVLTTELVMHGWVLPSTQTFFPYVVLCSIYTPYTIYRYGFVGWCKLIIRDGWRYFGLILLDFEGGFLYVKAFGYTDLMSCALLDAWNIPVCMFVCWLLIGVRYHWTQILGVLVCVAGLGLLVVSDVVTNKNGEAHRRGEGDGFMIAAATLYGTANALEEVFVRKSPIYEVLGQMGMWGMIVSATQASILEHKLWSEAVWNQKTFELLAGYSIMVPIGYTIQMKFFRLASSPYFNLNLLTSDFYSLLFGLLLFHYRPYWLYFVAFSVVICGLIVYFCHATPEEQGKNDVKIPKYIAGSETSDEVRALSA</sequence>
<gene>
    <name evidence="8" type="ORF">SCLCIDRAFT_19882</name>
</gene>
<dbReference type="InParanoid" id="A0A0C3EM34"/>
<organism evidence="8 9">
    <name type="scientific">Scleroderma citrinum Foug A</name>
    <dbReference type="NCBI Taxonomy" id="1036808"/>
    <lineage>
        <taxon>Eukaryota</taxon>
        <taxon>Fungi</taxon>
        <taxon>Dikarya</taxon>
        <taxon>Basidiomycota</taxon>
        <taxon>Agaricomycotina</taxon>
        <taxon>Agaricomycetes</taxon>
        <taxon>Agaricomycetidae</taxon>
        <taxon>Boletales</taxon>
        <taxon>Sclerodermatineae</taxon>
        <taxon>Sclerodermataceae</taxon>
        <taxon>Scleroderma</taxon>
    </lineage>
</organism>
<comment type="subcellular location">
    <subcellularLocation>
        <location evidence="1">Membrane</location>
        <topology evidence="1">Multi-pass membrane protein</topology>
    </subcellularLocation>
</comment>
<dbReference type="PANTHER" id="PTHR14233">
    <property type="entry name" value="DUF914-RELATED"/>
    <property type="match status" value="1"/>
</dbReference>
<dbReference type="HOGENOM" id="CLU_039639_3_1_1"/>
<keyword evidence="6 7" id="KW-0472">Membrane</keyword>
<feature type="transmembrane region" description="Helical" evidence="7">
    <location>
        <begin position="338"/>
        <end position="356"/>
    </location>
</feature>
<dbReference type="Proteomes" id="UP000053989">
    <property type="component" value="Unassembled WGS sequence"/>
</dbReference>
<keyword evidence="5 7" id="KW-1133">Transmembrane helix</keyword>
<evidence type="ECO:0000256" key="4">
    <source>
        <dbReference type="ARBA" id="ARBA00022692"/>
    </source>
</evidence>
<dbReference type="EMBL" id="KN822007">
    <property type="protein sequence ID" value="KIM69264.1"/>
    <property type="molecule type" value="Genomic_DNA"/>
</dbReference>
<evidence type="ECO:0008006" key="10">
    <source>
        <dbReference type="Google" id="ProtNLM"/>
    </source>
</evidence>
<feature type="transmembrane region" description="Helical" evidence="7">
    <location>
        <begin position="63"/>
        <end position="88"/>
    </location>
</feature>
<dbReference type="InterPro" id="IPR009262">
    <property type="entry name" value="SLC35_F1/F2/F6"/>
</dbReference>
<evidence type="ECO:0000256" key="5">
    <source>
        <dbReference type="ARBA" id="ARBA00022989"/>
    </source>
</evidence>
<dbReference type="InterPro" id="IPR052221">
    <property type="entry name" value="SLC35F_Transporter"/>
</dbReference>
<dbReference type="OrthoDB" id="2670581at2759"/>
<evidence type="ECO:0000313" key="9">
    <source>
        <dbReference type="Proteomes" id="UP000053989"/>
    </source>
</evidence>
<proteinExistence type="inferred from homology"/>
<dbReference type="Pfam" id="PF06027">
    <property type="entry name" value="SLC35F"/>
    <property type="match status" value="1"/>
</dbReference>
<dbReference type="STRING" id="1036808.A0A0C3EM34"/>
<dbReference type="GO" id="GO:0016020">
    <property type="term" value="C:membrane"/>
    <property type="evidence" value="ECO:0007669"/>
    <property type="project" value="UniProtKB-SubCell"/>
</dbReference>
<dbReference type="AlphaFoldDB" id="A0A0C3EM34"/>
<comment type="similarity">
    <text evidence="2">Belongs to the SLC35F solute transporter family.</text>
</comment>
<feature type="transmembrane region" description="Helical" evidence="7">
    <location>
        <begin position="100"/>
        <end position="119"/>
    </location>
</feature>
<evidence type="ECO:0000256" key="1">
    <source>
        <dbReference type="ARBA" id="ARBA00004141"/>
    </source>
</evidence>
<evidence type="ECO:0000256" key="6">
    <source>
        <dbReference type="ARBA" id="ARBA00023136"/>
    </source>
</evidence>
<dbReference type="FunCoup" id="A0A0C3EM34">
    <property type="interactions" value="147"/>
</dbReference>
<feature type="transmembrane region" description="Helical" evidence="7">
    <location>
        <begin position="312"/>
        <end position="332"/>
    </location>
</feature>
<accession>A0A0C3EM34</accession>
<reference evidence="9" key="2">
    <citation type="submission" date="2015-01" db="EMBL/GenBank/DDBJ databases">
        <title>Evolutionary Origins and Diversification of the Mycorrhizal Mutualists.</title>
        <authorList>
            <consortium name="DOE Joint Genome Institute"/>
            <consortium name="Mycorrhizal Genomics Consortium"/>
            <person name="Kohler A."/>
            <person name="Kuo A."/>
            <person name="Nagy L.G."/>
            <person name="Floudas D."/>
            <person name="Copeland A."/>
            <person name="Barry K.W."/>
            <person name="Cichocki N."/>
            <person name="Veneault-Fourrey C."/>
            <person name="LaButti K."/>
            <person name="Lindquist E.A."/>
            <person name="Lipzen A."/>
            <person name="Lundell T."/>
            <person name="Morin E."/>
            <person name="Murat C."/>
            <person name="Riley R."/>
            <person name="Ohm R."/>
            <person name="Sun H."/>
            <person name="Tunlid A."/>
            <person name="Henrissat B."/>
            <person name="Grigoriev I.V."/>
            <person name="Hibbett D.S."/>
            <person name="Martin F."/>
        </authorList>
    </citation>
    <scope>NUCLEOTIDE SEQUENCE [LARGE SCALE GENOMIC DNA]</scope>
    <source>
        <strain evidence="9">Foug A</strain>
    </source>
</reference>
<keyword evidence="4 7" id="KW-0812">Transmembrane</keyword>
<keyword evidence="3" id="KW-0813">Transport</keyword>
<feature type="transmembrane region" description="Helical" evidence="7">
    <location>
        <begin position="185"/>
        <end position="207"/>
    </location>
</feature>